<comment type="caution">
    <text evidence="2">The sequence shown here is derived from an EMBL/GenBank/DDBJ whole genome shotgun (WGS) entry which is preliminary data.</text>
</comment>
<evidence type="ECO:0000256" key="1">
    <source>
        <dbReference type="SAM" id="MobiDB-lite"/>
    </source>
</evidence>
<accession>A0A835HJ41</accession>
<reference evidence="2 3" key="1">
    <citation type="submission" date="2020-10" db="EMBL/GenBank/DDBJ databases">
        <title>The Coptis chinensis genome and diversification of protoberbering-type alkaloids.</title>
        <authorList>
            <person name="Wang B."/>
            <person name="Shu S."/>
            <person name="Song C."/>
            <person name="Liu Y."/>
        </authorList>
    </citation>
    <scope>NUCLEOTIDE SEQUENCE [LARGE SCALE GENOMIC DNA]</scope>
    <source>
        <strain evidence="2">HL-2020</strain>
        <tissue evidence="2">Leaf</tissue>
    </source>
</reference>
<dbReference type="Proteomes" id="UP000631114">
    <property type="component" value="Unassembled WGS sequence"/>
</dbReference>
<dbReference type="AlphaFoldDB" id="A0A835HJ41"/>
<organism evidence="2 3">
    <name type="scientific">Coptis chinensis</name>
    <dbReference type="NCBI Taxonomy" id="261450"/>
    <lineage>
        <taxon>Eukaryota</taxon>
        <taxon>Viridiplantae</taxon>
        <taxon>Streptophyta</taxon>
        <taxon>Embryophyta</taxon>
        <taxon>Tracheophyta</taxon>
        <taxon>Spermatophyta</taxon>
        <taxon>Magnoliopsida</taxon>
        <taxon>Ranunculales</taxon>
        <taxon>Ranunculaceae</taxon>
        <taxon>Coptidoideae</taxon>
        <taxon>Coptis</taxon>
    </lineage>
</organism>
<feature type="region of interest" description="Disordered" evidence="1">
    <location>
        <begin position="122"/>
        <end position="148"/>
    </location>
</feature>
<sequence>MPEVSIMSNNQAYGKKVCIEKVQEGSNCKSRDSGTLSGDTTTMQVHESINAHHVSNNTLPLKSKRLGLDASTPPPSLLSKHQQGVDPRVMQDHYSGFAMNTSGVPPSRREFMVSYIDPISGSMSSLHGKRENQDAPLTPSSKRARQTPVGLDGVQRQHLGSQLDSLSDISWNGPRLHLHADPREYIKMEHRGQKYPQKVLEAVPNRDASVSLFSFDRYGSRYGVKDELIKAENLDKTEIDRIRNDSNILEAENSHMDTRPSATIAKVTPNPPMRSQISQITMA</sequence>
<gene>
    <name evidence="2" type="ORF">IFM89_036567</name>
</gene>
<name>A0A835HJ41_9MAGN</name>
<dbReference type="EMBL" id="JADFTS010000007">
    <property type="protein sequence ID" value="KAF9599269.1"/>
    <property type="molecule type" value="Genomic_DNA"/>
</dbReference>
<dbReference type="OrthoDB" id="1932706at2759"/>
<keyword evidence="3" id="KW-1185">Reference proteome</keyword>
<evidence type="ECO:0000313" key="2">
    <source>
        <dbReference type="EMBL" id="KAF9599269.1"/>
    </source>
</evidence>
<evidence type="ECO:0000313" key="3">
    <source>
        <dbReference type="Proteomes" id="UP000631114"/>
    </source>
</evidence>
<protein>
    <submittedName>
        <fullName evidence="2">Uncharacterized protein</fullName>
    </submittedName>
</protein>
<proteinExistence type="predicted"/>